<dbReference type="EMBL" id="KE145353">
    <property type="protein sequence ID" value="EPE36339.1"/>
    <property type="molecule type" value="Genomic_DNA"/>
</dbReference>
<evidence type="ECO:0000313" key="3">
    <source>
        <dbReference type="Proteomes" id="UP000016922"/>
    </source>
</evidence>
<dbReference type="HOGENOM" id="CLU_1917253_0_0_1"/>
<dbReference type="RefSeq" id="XP_008077157.1">
    <property type="nucleotide sequence ID" value="XM_008078966.1"/>
</dbReference>
<keyword evidence="1" id="KW-0812">Transmembrane</keyword>
<protein>
    <submittedName>
        <fullName evidence="2">Uncharacterized protein</fullName>
    </submittedName>
</protein>
<dbReference type="GeneID" id="19464731"/>
<name>S3DGT8_GLAL2</name>
<gene>
    <name evidence="2" type="ORF">GLAREA_05677</name>
</gene>
<dbReference type="KEGG" id="glz:GLAREA_05677"/>
<sequence>MLNMFNESGKSSTPGRTAAWGVHWLSPFTLIGSTVTGILLAGSHYAYYSFLNNQLAGSEMRQQWSLGIGTGISVLAKASFCTALVVAMTQRLWTVLRKRSLSLKAVDNAFALNTSILAFLDLEVLARAKLLS</sequence>
<keyword evidence="1" id="KW-1133">Transmembrane helix</keyword>
<keyword evidence="3" id="KW-1185">Reference proteome</keyword>
<accession>S3DGT8</accession>
<dbReference type="PANTHER" id="PTHR35041:SF3">
    <property type="entry name" value="FORMYLMETHIONINE DEFORMYLASE-LIKE PROTEIN"/>
    <property type="match status" value="1"/>
</dbReference>
<dbReference type="OrthoDB" id="5322539at2759"/>
<organism evidence="2 3">
    <name type="scientific">Glarea lozoyensis (strain ATCC 20868 / MF5171)</name>
    <dbReference type="NCBI Taxonomy" id="1116229"/>
    <lineage>
        <taxon>Eukaryota</taxon>
        <taxon>Fungi</taxon>
        <taxon>Dikarya</taxon>
        <taxon>Ascomycota</taxon>
        <taxon>Pezizomycotina</taxon>
        <taxon>Leotiomycetes</taxon>
        <taxon>Helotiales</taxon>
        <taxon>Helotiaceae</taxon>
        <taxon>Glarea</taxon>
    </lineage>
</organism>
<keyword evidence="1" id="KW-0472">Membrane</keyword>
<dbReference type="STRING" id="1116229.S3DGT8"/>
<proteinExistence type="predicted"/>
<dbReference type="PANTHER" id="PTHR35041">
    <property type="entry name" value="MEDIATOR OF RNA POLYMERASE II TRANSCRIPTION SUBUNIT 1"/>
    <property type="match status" value="1"/>
</dbReference>
<feature type="transmembrane region" description="Helical" evidence="1">
    <location>
        <begin position="66"/>
        <end position="89"/>
    </location>
</feature>
<dbReference type="AlphaFoldDB" id="S3DGT8"/>
<feature type="transmembrane region" description="Helical" evidence="1">
    <location>
        <begin position="21"/>
        <end position="46"/>
    </location>
</feature>
<reference evidence="2 3" key="1">
    <citation type="journal article" date="2013" name="BMC Genomics">
        <title>Genomics-driven discovery of the pneumocandin biosynthetic gene cluster in the fungus Glarea lozoyensis.</title>
        <authorList>
            <person name="Chen L."/>
            <person name="Yue Q."/>
            <person name="Zhang X."/>
            <person name="Xiang M."/>
            <person name="Wang C."/>
            <person name="Li S."/>
            <person name="Che Y."/>
            <person name="Ortiz-Lopez F.J."/>
            <person name="Bills G.F."/>
            <person name="Liu X."/>
            <person name="An Z."/>
        </authorList>
    </citation>
    <scope>NUCLEOTIDE SEQUENCE [LARGE SCALE GENOMIC DNA]</scope>
    <source>
        <strain evidence="3">ATCC 20868 / MF5171</strain>
    </source>
</reference>
<evidence type="ECO:0000256" key="1">
    <source>
        <dbReference type="SAM" id="Phobius"/>
    </source>
</evidence>
<evidence type="ECO:0000313" key="2">
    <source>
        <dbReference type="EMBL" id="EPE36339.1"/>
    </source>
</evidence>
<dbReference type="Proteomes" id="UP000016922">
    <property type="component" value="Unassembled WGS sequence"/>
</dbReference>